<sequence>MVVGGVVGGGVVGGGPPAQEAPFTVQLTGVPVPLTRKPNEVEAPAARVPFQDTLAKV</sequence>
<evidence type="ECO:0000313" key="1">
    <source>
        <dbReference type="EMBL" id="RAN93594.1"/>
    </source>
</evidence>
<reference evidence="1 2" key="1">
    <citation type="submission" date="2018-03" db="EMBL/GenBank/DDBJ databases">
        <title>Genomic framework for the identification of Micromonospora saelicesensis and Micromonospora noduli.</title>
        <authorList>
            <person name="Riesco R."/>
            <person name="Trujillo M.E."/>
        </authorList>
    </citation>
    <scope>NUCLEOTIDE SEQUENCE [LARGE SCALE GENOMIC DNA]</scope>
    <source>
        <strain evidence="1 2">GAR05</strain>
    </source>
</reference>
<dbReference type="Proteomes" id="UP000249334">
    <property type="component" value="Unassembled WGS sequence"/>
</dbReference>
<organism evidence="1 2">
    <name type="scientific">Micromonospora saelicesensis</name>
    <dbReference type="NCBI Taxonomy" id="285676"/>
    <lineage>
        <taxon>Bacteria</taxon>
        <taxon>Bacillati</taxon>
        <taxon>Actinomycetota</taxon>
        <taxon>Actinomycetes</taxon>
        <taxon>Micromonosporales</taxon>
        <taxon>Micromonosporaceae</taxon>
        <taxon>Micromonospora</taxon>
    </lineage>
</organism>
<comment type="caution">
    <text evidence="1">The sequence shown here is derived from an EMBL/GenBank/DDBJ whole genome shotgun (WGS) entry which is preliminary data.</text>
</comment>
<accession>A0ABX9CBT7</accession>
<name>A0ABX9CBT7_9ACTN</name>
<keyword evidence="2" id="KW-1185">Reference proteome</keyword>
<protein>
    <submittedName>
        <fullName evidence="1">Uncharacterized protein</fullName>
    </submittedName>
</protein>
<dbReference type="EMBL" id="PXXW01000044">
    <property type="protein sequence ID" value="RAN93594.1"/>
    <property type="molecule type" value="Genomic_DNA"/>
</dbReference>
<proteinExistence type="predicted"/>
<evidence type="ECO:0000313" key="2">
    <source>
        <dbReference type="Proteomes" id="UP000249334"/>
    </source>
</evidence>
<gene>
    <name evidence="1" type="ORF">GAR05_05372</name>
</gene>